<dbReference type="GO" id="GO:0005829">
    <property type="term" value="C:cytosol"/>
    <property type="evidence" value="ECO:0007669"/>
    <property type="project" value="TreeGrafter"/>
</dbReference>
<dbReference type="CDD" id="cd00038">
    <property type="entry name" value="CAP_ED"/>
    <property type="match status" value="1"/>
</dbReference>
<organism evidence="6 7">
    <name type="scientific">Pontivivens ytuae</name>
    <dbReference type="NCBI Taxonomy" id="2789856"/>
    <lineage>
        <taxon>Bacteria</taxon>
        <taxon>Pseudomonadati</taxon>
        <taxon>Pseudomonadota</taxon>
        <taxon>Alphaproteobacteria</taxon>
        <taxon>Rhodobacterales</taxon>
        <taxon>Paracoccaceae</taxon>
        <taxon>Pontivivens</taxon>
    </lineage>
</organism>
<dbReference type="KEGG" id="poz:I0K15_00080"/>
<dbReference type="InterPro" id="IPR012318">
    <property type="entry name" value="HTH_CRP"/>
</dbReference>
<dbReference type="CDD" id="cd00092">
    <property type="entry name" value="HTH_CRP"/>
    <property type="match status" value="1"/>
</dbReference>
<evidence type="ECO:0000313" key="6">
    <source>
        <dbReference type="EMBL" id="QPH54211.1"/>
    </source>
</evidence>
<dbReference type="SUPFAM" id="SSF51206">
    <property type="entry name" value="cAMP-binding domain-like"/>
    <property type="match status" value="1"/>
</dbReference>
<evidence type="ECO:0000256" key="3">
    <source>
        <dbReference type="ARBA" id="ARBA00023163"/>
    </source>
</evidence>
<evidence type="ECO:0000313" key="7">
    <source>
        <dbReference type="Proteomes" id="UP000594800"/>
    </source>
</evidence>
<dbReference type="SMART" id="SM00100">
    <property type="entry name" value="cNMP"/>
    <property type="match status" value="1"/>
</dbReference>
<dbReference type="PRINTS" id="PR00034">
    <property type="entry name" value="HTHCRP"/>
</dbReference>
<evidence type="ECO:0000256" key="1">
    <source>
        <dbReference type="ARBA" id="ARBA00023015"/>
    </source>
</evidence>
<feature type="domain" description="HTH crp-type" evidence="5">
    <location>
        <begin position="146"/>
        <end position="216"/>
    </location>
</feature>
<dbReference type="RefSeq" id="WP_196103420.1">
    <property type="nucleotide sequence ID" value="NZ_CP064942.1"/>
</dbReference>
<keyword evidence="7" id="KW-1185">Reference proteome</keyword>
<evidence type="ECO:0000259" key="4">
    <source>
        <dbReference type="PROSITE" id="PS50042"/>
    </source>
</evidence>
<name>A0A7S9LRZ2_9RHOB</name>
<dbReference type="GO" id="GO:0003700">
    <property type="term" value="F:DNA-binding transcription factor activity"/>
    <property type="evidence" value="ECO:0007669"/>
    <property type="project" value="TreeGrafter"/>
</dbReference>
<keyword evidence="1" id="KW-0805">Transcription regulation</keyword>
<reference evidence="6 7" key="1">
    <citation type="submission" date="2020-11" db="EMBL/GenBank/DDBJ databases">
        <title>Description of Pontivivens ytuae sp. nov. isolated from deep sea sediment of Mariana Trench.</title>
        <authorList>
            <person name="Wang Z."/>
            <person name="Sun Q.-L."/>
            <person name="Xu X.-D."/>
            <person name="Tang Y.-Z."/>
            <person name="Zhang J."/>
        </authorList>
    </citation>
    <scope>NUCLEOTIDE SEQUENCE [LARGE SCALE GENOMIC DNA]</scope>
    <source>
        <strain evidence="6 7">MT2928</strain>
    </source>
</reference>
<dbReference type="InterPro" id="IPR018490">
    <property type="entry name" value="cNMP-bd_dom_sf"/>
</dbReference>
<dbReference type="PROSITE" id="PS50042">
    <property type="entry name" value="CNMP_BINDING_3"/>
    <property type="match status" value="1"/>
</dbReference>
<dbReference type="PANTHER" id="PTHR24567">
    <property type="entry name" value="CRP FAMILY TRANSCRIPTIONAL REGULATORY PROTEIN"/>
    <property type="match status" value="1"/>
</dbReference>
<dbReference type="EMBL" id="CP064942">
    <property type="protein sequence ID" value="QPH54211.1"/>
    <property type="molecule type" value="Genomic_DNA"/>
</dbReference>
<dbReference type="InterPro" id="IPR014710">
    <property type="entry name" value="RmlC-like_jellyroll"/>
</dbReference>
<evidence type="ECO:0000259" key="5">
    <source>
        <dbReference type="PROSITE" id="PS51063"/>
    </source>
</evidence>
<dbReference type="InterPro" id="IPR036390">
    <property type="entry name" value="WH_DNA-bd_sf"/>
</dbReference>
<dbReference type="Gene3D" id="2.60.120.10">
    <property type="entry name" value="Jelly Rolls"/>
    <property type="match status" value="1"/>
</dbReference>
<accession>A0A7S9LRZ2</accession>
<dbReference type="InterPro" id="IPR036388">
    <property type="entry name" value="WH-like_DNA-bd_sf"/>
</dbReference>
<dbReference type="AlphaFoldDB" id="A0A7S9LRZ2"/>
<dbReference type="Proteomes" id="UP000594800">
    <property type="component" value="Chromosome"/>
</dbReference>
<gene>
    <name evidence="6" type="ORF">I0K15_00080</name>
</gene>
<evidence type="ECO:0000256" key="2">
    <source>
        <dbReference type="ARBA" id="ARBA00023125"/>
    </source>
</evidence>
<feature type="domain" description="Cyclic nucleotide-binding" evidence="4">
    <location>
        <begin position="6"/>
        <end position="86"/>
    </location>
</feature>
<dbReference type="Pfam" id="PF13545">
    <property type="entry name" value="HTH_Crp_2"/>
    <property type="match status" value="1"/>
</dbReference>
<dbReference type="InterPro" id="IPR050397">
    <property type="entry name" value="Env_Response_Regulators"/>
</dbReference>
<dbReference type="SMART" id="SM00419">
    <property type="entry name" value="HTH_CRP"/>
    <property type="match status" value="1"/>
</dbReference>
<dbReference type="Gene3D" id="1.10.10.10">
    <property type="entry name" value="Winged helix-like DNA-binding domain superfamily/Winged helix DNA-binding domain"/>
    <property type="match status" value="1"/>
</dbReference>
<dbReference type="PROSITE" id="PS51063">
    <property type="entry name" value="HTH_CRP_2"/>
    <property type="match status" value="1"/>
</dbReference>
<dbReference type="InterPro" id="IPR000595">
    <property type="entry name" value="cNMP-bd_dom"/>
</dbReference>
<dbReference type="GO" id="GO:0003677">
    <property type="term" value="F:DNA binding"/>
    <property type="evidence" value="ECO:0007669"/>
    <property type="project" value="UniProtKB-KW"/>
</dbReference>
<dbReference type="SUPFAM" id="SSF46785">
    <property type="entry name" value="Winged helix' DNA-binding domain"/>
    <property type="match status" value="1"/>
</dbReference>
<keyword evidence="3" id="KW-0804">Transcription</keyword>
<dbReference type="PANTHER" id="PTHR24567:SF75">
    <property type="entry name" value="FUMARATE AND NITRATE REDUCTION REGULATORY PROTEIN"/>
    <property type="match status" value="1"/>
</dbReference>
<sequence length="221" mass="24415">MAHPQIVTRQEPKQAVARASAMLEGLFDLRAVTVKAEPGETIAAEGEEVETIYRVISGTVRCCGYTGGGQRQIFRFCGPGSFLGAVDQDRWRATVEATDCVILSAVPRCRLDEAIARSPRLCRALFALMTDELRHREAHLVTLSHLPAHERLRVFLTRFVAERRAPGFVALPMTRQDIADHLGLTIETVSRSFGTLKRHGVIEMRGAGKVRIADQTSRVPA</sequence>
<proteinExistence type="predicted"/>
<keyword evidence="2" id="KW-0238">DNA-binding</keyword>
<dbReference type="Pfam" id="PF00027">
    <property type="entry name" value="cNMP_binding"/>
    <property type="match status" value="1"/>
</dbReference>
<protein>
    <submittedName>
        <fullName evidence="6">Helix-turn-helix domain-containing protein</fullName>
    </submittedName>
</protein>